<dbReference type="SUPFAM" id="SSF56601">
    <property type="entry name" value="beta-lactamase/transpeptidase-like"/>
    <property type="match status" value="1"/>
</dbReference>
<evidence type="ECO:0000256" key="1">
    <source>
        <dbReference type="ARBA" id="ARBA00022801"/>
    </source>
</evidence>
<keyword evidence="1" id="KW-0378">Hydrolase</keyword>
<feature type="domain" description="Beta-lactamase-related" evidence="2">
    <location>
        <begin position="672"/>
        <end position="865"/>
    </location>
</feature>
<reference evidence="3 4" key="1">
    <citation type="submission" date="2017-05" db="EMBL/GenBank/DDBJ databases">
        <authorList>
            <person name="Varghese N."/>
            <person name="Submissions S."/>
        </authorList>
    </citation>
    <scope>NUCLEOTIDE SEQUENCE [LARGE SCALE GENOMIC DNA]</scope>
    <source>
        <strain evidence="3 4">DSM 27040</strain>
    </source>
</reference>
<accession>A0A521EA48</accession>
<name>A0A521EA48_SACCC</name>
<evidence type="ECO:0000313" key="3">
    <source>
        <dbReference type="EMBL" id="SMO80789.1"/>
    </source>
</evidence>
<dbReference type="InterPro" id="IPR050789">
    <property type="entry name" value="Diverse_Enzym_Activities"/>
</dbReference>
<proteinExistence type="predicted"/>
<feature type="domain" description="Beta-lactamase-related" evidence="2">
    <location>
        <begin position="484"/>
        <end position="585"/>
    </location>
</feature>
<dbReference type="PANTHER" id="PTHR43283:SF11">
    <property type="entry name" value="BETA-LACTAMASE-RELATED DOMAIN-CONTAINING PROTEIN"/>
    <property type="match status" value="1"/>
</dbReference>
<dbReference type="OrthoDB" id="9805821at2"/>
<gene>
    <name evidence="3" type="ORF">SAMN06265379_10862</name>
</gene>
<dbReference type="InterPro" id="IPR036881">
    <property type="entry name" value="Glyco_hydro_3_C_sf"/>
</dbReference>
<dbReference type="Pfam" id="PF00144">
    <property type="entry name" value="Beta-lactamase"/>
    <property type="match status" value="2"/>
</dbReference>
<dbReference type="AlphaFoldDB" id="A0A521EA48"/>
<dbReference type="PANTHER" id="PTHR43283">
    <property type="entry name" value="BETA-LACTAMASE-RELATED"/>
    <property type="match status" value="1"/>
</dbReference>
<dbReference type="Gene3D" id="3.40.50.1700">
    <property type="entry name" value="Glycoside hydrolase family 3 C-terminal domain"/>
    <property type="match status" value="1"/>
</dbReference>
<organism evidence="3 4">
    <name type="scientific">Saccharicrinis carchari</name>
    <dbReference type="NCBI Taxonomy" id="1168039"/>
    <lineage>
        <taxon>Bacteria</taxon>
        <taxon>Pseudomonadati</taxon>
        <taxon>Bacteroidota</taxon>
        <taxon>Bacteroidia</taxon>
        <taxon>Marinilabiliales</taxon>
        <taxon>Marinilabiliaceae</taxon>
        <taxon>Saccharicrinis</taxon>
    </lineage>
</organism>
<evidence type="ECO:0000313" key="4">
    <source>
        <dbReference type="Proteomes" id="UP000319040"/>
    </source>
</evidence>
<keyword evidence="4" id="KW-1185">Reference proteome</keyword>
<dbReference type="GO" id="GO:0004553">
    <property type="term" value="F:hydrolase activity, hydrolyzing O-glycosyl compounds"/>
    <property type="evidence" value="ECO:0007669"/>
    <property type="project" value="InterPro"/>
</dbReference>
<protein>
    <submittedName>
        <fullName evidence="3">CubicO group peptidase, beta-lactamase class C family</fullName>
    </submittedName>
</protein>
<sequence>MTKYIFLFAIIISWQVSLRSQGFWDESKIDAAYLNLSIEQKVKSILIVPTIRHYSKRNDSAAVWLSMDRLFKLEEGYKPMVSDMLMRSAFMNGKNHELQNQLTNVLLRKKADGVYFPMQSPYSLLFQDNDNKPVDFFLEPAGKLVVPFIDEDTLKQFFKTKLYKLPEKVLSEHDSRSGISPQQMATSNYLKGTDWKNMQKMLKEYENPTLEMLLKHGGLIYSDDVENDYNTLLRLFRNNILPVEILEKSCKKRLRINELLNHKPDTKEYFTLKQEVKNVIRNLYKKGAVLLENEGVIPVNKLVQRNIASIHIGVEEESVFQKTLSEYSAIKHFTVEQIPNMERLNRLRKEMENYNTIIVGVNGDWYEQNVNIKLYSFLHQISSTADLILVHFGSGNRLAALPDAHPFKAVLLSFDSNNMAQDIAAQIIFGGVAAQGILAKRINDKFTFGTGVFTQKTRLGYAPTYEKANTDTLRLIDQLAYKTIRERATPGCCVLVVKDGDVIYNKAFGYHTYNKKNHVATSDLYDVASVTKIVSAVPALMRMYDEGKLKLDDSLSYLLPRLKGTNKGGLRIDDVMLHQAGLKSWIPFYIRAIDRDKLNGEVYGYRYSNQYNLKLDTRLYLNKSVRYRSDIFRSSKADDFNIEVSGGLMMNHAFIDSMRMGIDTSEVKARPKYLYSDLGYYYIKEIVEQAYSMPLDMFTENAFYKPLGAARVLYNPLRRFSKKEIVPTENDRAFRKELIHGYVHDPGAAMMGGVGGHAGVFASAGDLAKVLQMYLNKGSYGGERYIDSTTISLFSAVQKEGNRRGLGFDKPVLDPELSGPACPEASPLSYGHSGFTGTLVWVDPEYDLIYVFLSNRVHPNQYNKKLITDNVRTKIQSVVYRALPEYWEKKSSEPAFPEAF</sequence>
<dbReference type="EMBL" id="FXTB01000008">
    <property type="protein sequence ID" value="SMO80789.1"/>
    <property type="molecule type" value="Genomic_DNA"/>
</dbReference>
<dbReference type="GO" id="GO:0005975">
    <property type="term" value="P:carbohydrate metabolic process"/>
    <property type="evidence" value="ECO:0007669"/>
    <property type="project" value="InterPro"/>
</dbReference>
<dbReference type="Proteomes" id="UP000319040">
    <property type="component" value="Unassembled WGS sequence"/>
</dbReference>
<dbReference type="InterPro" id="IPR012338">
    <property type="entry name" value="Beta-lactam/transpept-like"/>
</dbReference>
<evidence type="ECO:0000259" key="2">
    <source>
        <dbReference type="Pfam" id="PF00144"/>
    </source>
</evidence>
<dbReference type="InterPro" id="IPR001466">
    <property type="entry name" value="Beta-lactam-related"/>
</dbReference>
<dbReference type="Gene3D" id="3.40.710.10">
    <property type="entry name" value="DD-peptidase/beta-lactamase superfamily"/>
    <property type="match status" value="1"/>
</dbReference>
<dbReference type="RefSeq" id="WP_142534117.1">
    <property type="nucleotide sequence ID" value="NZ_FXTB01000008.1"/>
</dbReference>